<evidence type="ECO:0000256" key="1">
    <source>
        <dbReference type="SAM" id="SignalP"/>
    </source>
</evidence>
<dbReference type="EMBL" id="JACRTF010000001">
    <property type="protein sequence ID" value="MBC8595033.1"/>
    <property type="molecule type" value="Genomic_DNA"/>
</dbReference>
<dbReference type="RefSeq" id="WP_262436106.1">
    <property type="nucleotide sequence ID" value="NZ_JACRTF010000001.1"/>
</dbReference>
<gene>
    <name evidence="3" type="ORF">H8744_17630</name>
</gene>
<accession>A0A926ISS1</accession>
<evidence type="ECO:0000259" key="2">
    <source>
        <dbReference type="Pfam" id="PF13568"/>
    </source>
</evidence>
<feature type="signal peptide" evidence="1">
    <location>
        <begin position="1"/>
        <end position="19"/>
    </location>
</feature>
<sequence length="289" mass="32615">MKRILMGLISLFCVMIALAQTHDVRGEVFDRKHEPIVGALVRVAGTDLNTVTDMDGNFLLRDVPKEAEILIIESIGMETRKVKLNEPIQMTPRRKKLSFVAKAGINMSKYTMTGSDYKMGYEFGLGIEVRMSKHWAFQTGVDFCSRGARYEASFNNSIYKEVWNPVMLDLPIRFLVRWRLARNTNLVASFGPLLSCGIGGKAKVSETGRADQEYDIFSGNYKRPWGKEAYALLDRFNFGAVYGMGIEYKKWLVGVTGKNIALIADDGYSFFGYVVDHNVALTFGVSYRF</sequence>
<evidence type="ECO:0000313" key="3">
    <source>
        <dbReference type="EMBL" id="MBC8595033.1"/>
    </source>
</evidence>
<keyword evidence="1" id="KW-0732">Signal</keyword>
<dbReference type="Proteomes" id="UP000651085">
    <property type="component" value="Unassembled WGS sequence"/>
</dbReference>
<dbReference type="Pfam" id="PF13715">
    <property type="entry name" value="CarbopepD_reg_2"/>
    <property type="match status" value="1"/>
</dbReference>
<feature type="chain" id="PRO_5037081178" evidence="1">
    <location>
        <begin position="20"/>
        <end position="289"/>
    </location>
</feature>
<dbReference type="SUPFAM" id="SSF49464">
    <property type="entry name" value="Carboxypeptidase regulatory domain-like"/>
    <property type="match status" value="1"/>
</dbReference>
<dbReference type="AlphaFoldDB" id="A0A926ISS1"/>
<protein>
    <submittedName>
        <fullName evidence="3">Outer membrane beta-barrel protein</fullName>
    </submittedName>
</protein>
<evidence type="ECO:0000313" key="4">
    <source>
        <dbReference type="Proteomes" id="UP000651085"/>
    </source>
</evidence>
<dbReference type="Gene3D" id="2.60.40.1120">
    <property type="entry name" value="Carboxypeptidase-like, regulatory domain"/>
    <property type="match status" value="1"/>
</dbReference>
<organism evidence="3 4">
    <name type="scientific">Jilunia laotingensis</name>
    <dbReference type="NCBI Taxonomy" id="2763675"/>
    <lineage>
        <taxon>Bacteria</taxon>
        <taxon>Pseudomonadati</taxon>
        <taxon>Bacteroidota</taxon>
        <taxon>Bacteroidia</taxon>
        <taxon>Bacteroidales</taxon>
        <taxon>Bacteroidaceae</taxon>
        <taxon>Jilunia</taxon>
    </lineage>
</organism>
<keyword evidence="4" id="KW-1185">Reference proteome</keyword>
<dbReference type="InterPro" id="IPR008969">
    <property type="entry name" value="CarboxyPept-like_regulatory"/>
</dbReference>
<name>A0A926ISS1_9BACT</name>
<feature type="domain" description="Outer membrane protein beta-barrel" evidence="2">
    <location>
        <begin position="93"/>
        <end position="253"/>
    </location>
</feature>
<comment type="caution">
    <text evidence="3">The sequence shown here is derived from an EMBL/GenBank/DDBJ whole genome shotgun (WGS) entry which is preliminary data.</text>
</comment>
<dbReference type="InterPro" id="IPR025665">
    <property type="entry name" value="Beta-barrel_OMP_2"/>
</dbReference>
<dbReference type="Pfam" id="PF13568">
    <property type="entry name" value="OMP_b-brl_2"/>
    <property type="match status" value="1"/>
</dbReference>
<reference evidence="3" key="1">
    <citation type="submission" date="2020-08" db="EMBL/GenBank/DDBJ databases">
        <title>Genome public.</title>
        <authorList>
            <person name="Liu C."/>
            <person name="Sun Q."/>
        </authorList>
    </citation>
    <scope>NUCLEOTIDE SEQUENCE</scope>
    <source>
        <strain evidence="3">N12</strain>
    </source>
</reference>
<proteinExistence type="predicted"/>